<dbReference type="Proteomes" id="UP000243650">
    <property type="component" value="Unassembled WGS sequence"/>
</dbReference>
<organism evidence="2 3">
    <name type="scientific">Alkalicoccus urumqiensis</name>
    <name type="common">Bacillus urumqiensis</name>
    <dbReference type="NCBI Taxonomy" id="1548213"/>
    <lineage>
        <taxon>Bacteria</taxon>
        <taxon>Bacillati</taxon>
        <taxon>Bacillota</taxon>
        <taxon>Bacilli</taxon>
        <taxon>Bacillales</taxon>
        <taxon>Bacillaceae</taxon>
        <taxon>Alkalicoccus</taxon>
    </lineage>
</organism>
<feature type="transmembrane region" description="Helical" evidence="1">
    <location>
        <begin position="69"/>
        <end position="89"/>
    </location>
</feature>
<reference evidence="2 3" key="1">
    <citation type="submission" date="2018-03" db="EMBL/GenBank/DDBJ databases">
        <title>Bacillus urumqiensis sp. nov., a moderately haloalkaliphilic bacterium isolated from a salt lake.</title>
        <authorList>
            <person name="Zhao B."/>
            <person name="Liao Z."/>
        </authorList>
    </citation>
    <scope>NUCLEOTIDE SEQUENCE [LARGE SCALE GENOMIC DNA]</scope>
    <source>
        <strain evidence="2 3">BZ-SZ-XJ18</strain>
    </source>
</reference>
<accession>A0A2P6MJW7</accession>
<dbReference type="AlphaFoldDB" id="A0A2P6MJW7"/>
<comment type="caution">
    <text evidence="2">The sequence shown here is derived from an EMBL/GenBank/DDBJ whole genome shotgun (WGS) entry which is preliminary data.</text>
</comment>
<keyword evidence="1" id="KW-0472">Membrane</keyword>
<evidence type="ECO:0000313" key="2">
    <source>
        <dbReference type="EMBL" id="PRO66592.1"/>
    </source>
</evidence>
<sequence>MNRVVETAEALFFLVKVNLLWIAGTLLGLAAAGAGPAAAAAHCLVRSRLEGEERLSSDWRFFWQSYRRFFLKGALSSLLFTAAGILLYMNGWILFRWDHAAAPVLLGLLLFLTVLYVCLLLYTMPIFALYGRSLRESMITALMYGFYVPAQTFSLLAAVVVLFAAGQWTGAVHLFFTAGALIWLTNLILLHRAPPTGLLKLLKK</sequence>
<proteinExistence type="predicted"/>
<keyword evidence="1" id="KW-1133">Transmembrane helix</keyword>
<keyword evidence="1" id="KW-0812">Transmembrane</keyword>
<feature type="transmembrane region" description="Helical" evidence="1">
    <location>
        <begin position="171"/>
        <end position="190"/>
    </location>
</feature>
<evidence type="ECO:0000313" key="3">
    <source>
        <dbReference type="Proteomes" id="UP000243650"/>
    </source>
</evidence>
<feature type="transmembrane region" description="Helical" evidence="1">
    <location>
        <begin position="101"/>
        <end position="130"/>
    </location>
</feature>
<protein>
    <recommendedName>
        <fullName evidence="4">DUF624 domain-containing protein</fullName>
    </recommendedName>
</protein>
<dbReference type="InterPro" id="IPR006938">
    <property type="entry name" value="DUF624"/>
</dbReference>
<dbReference type="EMBL" id="PVNS01000003">
    <property type="protein sequence ID" value="PRO66592.1"/>
    <property type="molecule type" value="Genomic_DNA"/>
</dbReference>
<gene>
    <name evidence="2" type="ORF">C6I21_04410</name>
</gene>
<feature type="transmembrane region" description="Helical" evidence="1">
    <location>
        <begin position="20"/>
        <end position="45"/>
    </location>
</feature>
<feature type="transmembrane region" description="Helical" evidence="1">
    <location>
        <begin position="142"/>
        <end position="165"/>
    </location>
</feature>
<evidence type="ECO:0008006" key="4">
    <source>
        <dbReference type="Google" id="ProtNLM"/>
    </source>
</evidence>
<evidence type="ECO:0000256" key="1">
    <source>
        <dbReference type="SAM" id="Phobius"/>
    </source>
</evidence>
<dbReference type="Pfam" id="PF04854">
    <property type="entry name" value="DUF624"/>
    <property type="match status" value="1"/>
</dbReference>
<name>A0A2P6MJW7_ALKUR</name>
<dbReference type="RefSeq" id="WP_105958228.1">
    <property type="nucleotide sequence ID" value="NZ_PVNS01000003.1"/>
</dbReference>
<keyword evidence="3" id="KW-1185">Reference proteome</keyword>